<organism evidence="2 3">
    <name type="scientific">Oxobacter pfennigii</name>
    <dbReference type="NCBI Taxonomy" id="36849"/>
    <lineage>
        <taxon>Bacteria</taxon>
        <taxon>Bacillati</taxon>
        <taxon>Bacillota</taxon>
        <taxon>Clostridia</taxon>
        <taxon>Eubacteriales</taxon>
        <taxon>Clostridiaceae</taxon>
        <taxon>Oxobacter</taxon>
    </lineage>
</organism>
<gene>
    <name evidence="2" type="primary">rsxG_1</name>
    <name evidence="2" type="ORF">OXPF_20120</name>
</gene>
<evidence type="ECO:0000313" key="2">
    <source>
        <dbReference type="EMBL" id="KPU44393.1"/>
    </source>
</evidence>
<accession>A0A0P8X0T5</accession>
<dbReference type="STRING" id="36849.OXPF_20120"/>
<dbReference type="Proteomes" id="UP000050326">
    <property type="component" value="Unassembled WGS sequence"/>
</dbReference>
<keyword evidence="3" id="KW-1185">Reference proteome</keyword>
<protein>
    <submittedName>
        <fullName evidence="2">Electron transport complex subunit RsxG</fullName>
    </submittedName>
</protein>
<comment type="caution">
    <text evidence="2">The sequence shown here is derived from an EMBL/GenBank/DDBJ whole genome shotgun (WGS) entry which is preliminary data.</text>
</comment>
<dbReference type="AlphaFoldDB" id="A0A0P8X0T5"/>
<evidence type="ECO:0000259" key="1">
    <source>
        <dbReference type="SMART" id="SM00900"/>
    </source>
</evidence>
<feature type="domain" description="FMN-binding" evidence="1">
    <location>
        <begin position="1"/>
        <end position="70"/>
    </location>
</feature>
<sequence>MKVSVELSDTEIVSVKVVEHKETQGISDAAIDKIPKEIVEGQTLNVDVAAGASVTSKAILDAVEDCIKQAGGDVGSLKTTAK</sequence>
<dbReference type="Gene3D" id="3.90.1010.20">
    <property type="match status" value="1"/>
</dbReference>
<dbReference type="EMBL" id="LKET01000031">
    <property type="protein sequence ID" value="KPU44393.1"/>
    <property type="molecule type" value="Genomic_DNA"/>
</dbReference>
<reference evidence="2 3" key="1">
    <citation type="submission" date="2015-09" db="EMBL/GenBank/DDBJ databases">
        <title>Genome sequence of Oxobacter pfennigii DSM 3222.</title>
        <authorList>
            <person name="Poehlein A."/>
            <person name="Bengelsdorf F.R."/>
            <person name="Schiel-Bengelsdorf B."/>
            <person name="Duerre P."/>
            <person name="Daniel R."/>
        </authorList>
    </citation>
    <scope>NUCLEOTIDE SEQUENCE [LARGE SCALE GENOMIC DNA]</scope>
    <source>
        <strain evidence="2 3">DSM 3222</strain>
    </source>
</reference>
<dbReference type="GO" id="GO:0010181">
    <property type="term" value="F:FMN binding"/>
    <property type="evidence" value="ECO:0007669"/>
    <property type="project" value="InterPro"/>
</dbReference>
<dbReference type="RefSeq" id="WP_054875065.1">
    <property type="nucleotide sequence ID" value="NZ_LKET01000031.1"/>
</dbReference>
<proteinExistence type="predicted"/>
<dbReference type="OrthoDB" id="9806398at2"/>
<dbReference type="InterPro" id="IPR007329">
    <property type="entry name" value="FMN-bd"/>
</dbReference>
<dbReference type="SMART" id="SM00900">
    <property type="entry name" value="FMN_bind"/>
    <property type="match status" value="1"/>
</dbReference>
<name>A0A0P8X0T5_9CLOT</name>
<evidence type="ECO:0000313" key="3">
    <source>
        <dbReference type="Proteomes" id="UP000050326"/>
    </source>
</evidence>
<dbReference type="Pfam" id="PF04205">
    <property type="entry name" value="FMN_bind"/>
    <property type="match status" value="1"/>
</dbReference>
<dbReference type="GO" id="GO:0016020">
    <property type="term" value="C:membrane"/>
    <property type="evidence" value="ECO:0007669"/>
    <property type="project" value="InterPro"/>
</dbReference>